<accession>A0A2G1VRP8</accession>
<proteinExistence type="predicted"/>
<gene>
    <name evidence="2" type="ORF">CJ305_09050</name>
</gene>
<dbReference type="InterPro" id="IPR054297">
    <property type="entry name" value="DUF7033"/>
</dbReference>
<dbReference type="EMBL" id="NQXA01000004">
    <property type="protein sequence ID" value="PHQ29457.1"/>
    <property type="molecule type" value="Genomic_DNA"/>
</dbReference>
<name>A0A2G1VRP8_9FLAO</name>
<evidence type="ECO:0000259" key="1">
    <source>
        <dbReference type="Pfam" id="PF23019"/>
    </source>
</evidence>
<reference evidence="2 3" key="1">
    <citation type="submission" date="2017-08" db="EMBL/GenBank/DDBJ databases">
        <title>The whole genome shortgun sequences of strain Leeuwenhoekiella nanhaiensis G18 from the South China Sea.</title>
        <authorList>
            <person name="Liu Q."/>
        </authorList>
    </citation>
    <scope>NUCLEOTIDE SEQUENCE [LARGE SCALE GENOMIC DNA]</scope>
    <source>
        <strain evidence="2 3">G18</strain>
    </source>
</reference>
<evidence type="ECO:0000313" key="3">
    <source>
        <dbReference type="Proteomes" id="UP000229433"/>
    </source>
</evidence>
<dbReference type="CDD" id="cd10931">
    <property type="entry name" value="CE4_u7"/>
    <property type="match status" value="1"/>
</dbReference>
<comment type="caution">
    <text evidence="2">The sequence shown here is derived from an EMBL/GenBank/DDBJ whole genome shotgun (WGS) entry which is preliminary data.</text>
</comment>
<feature type="domain" description="DUF7033" evidence="1">
    <location>
        <begin position="95"/>
        <end position="181"/>
    </location>
</feature>
<evidence type="ECO:0000313" key="2">
    <source>
        <dbReference type="EMBL" id="PHQ29457.1"/>
    </source>
</evidence>
<dbReference type="RefSeq" id="WP_099645957.1">
    <property type="nucleotide sequence ID" value="NZ_KZ319290.1"/>
</dbReference>
<dbReference type="Proteomes" id="UP000229433">
    <property type="component" value="Unassembled WGS sequence"/>
</dbReference>
<keyword evidence="3" id="KW-1185">Reference proteome</keyword>
<organism evidence="2 3">
    <name type="scientific">Leeuwenhoekiella nanhaiensis</name>
    <dbReference type="NCBI Taxonomy" id="1655491"/>
    <lineage>
        <taxon>Bacteria</taxon>
        <taxon>Pseudomonadati</taxon>
        <taxon>Bacteroidota</taxon>
        <taxon>Flavobacteriia</taxon>
        <taxon>Flavobacteriales</taxon>
        <taxon>Flavobacteriaceae</taxon>
        <taxon>Leeuwenhoekiella</taxon>
    </lineage>
</organism>
<protein>
    <recommendedName>
        <fullName evidence="1">DUF7033 domain-containing protein</fullName>
    </recommendedName>
</protein>
<sequence length="434" mass="51113">MLLVYTHKITPRLRYTFKHICTYILGIPVKFTSAVDEFIVHDSLKLSYTNKPLGKELFIKSQEVLFEQGITDMEIKVQPWRDTKCFFVTGPKSVLPFDIFAASFILLSRYEEFLPHVKDEMGRFPATESLGYQQDFLNQPVVDIWASYFKEALKEHYPNYNFPERKFSFQALVDVEQAYEINSMGIMRWVSGFFSDIFRLRFQRVWLRFKVSLHLRKDPYDTFSWLINVQKNARFKFLFFFQLGDYSTYTKNIRFNKRSFRELIKMVGDYSEIGLLFSKEALESKKQMKIEKKRLESIINKPLNAARCSSNMGSLPVQYREMIQLEAKNDYSMGYPNVMGFRAGTCTPFFFYDLDYESITPLKLHPICSQPDAFEAQKLDAKELNERLDVFFGIKREVEQVNGTFVFSFSNKSVTGKGQDQGQWKQFFRELVNA</sequence>
<dbReference type="Pfam" id="PF23019">
    <property type="entry name" value="DUF7033"/>
    <property type="match status" value="1"/>
</dbReference>
<dbReference type="OrthoDB" id="5573484at2"/>
<dbReference type="AlphaFoldDB" id="A0A2G1VRP8"/>